<evidence type="ECO:0008006" key="4">
    <source>
        <dbReference type="Google" id="ProtNLM"/>
    </source>
</evidence>
<dbReference type="AlphaFoldDB" id="A0A7Y3R863"/>
<evidence type="ECO:0000313" key="3">
    <source>
        <dbReference type="Proteomes" id="UP000536509"/>
    </source>
</evidence>
<keyword evidence="1" id="KW-0732">Signal</keyword>
<sequence>MKKITSLLLLCLLASCNVVTTYYQIYETKSETVKASGNAIVFEDNNCKISYNLWSESGNAGFNFHNKTSEVIYLQLDESFYVINDKAYDYYQNRIFINSSNTASKTTKTTGFSQLGWLALSGYNSTTLATNSTSGVEVIEVKSIAVPPKTSKTISEFNINQTVIRDCDLLRFPSSKQTSTKTFSEQSTPIRFYNSITYKLGDKVNKVKNDFYVSQITNIASKDAVKLEKNAFCNQKNGGETSVFKDSSPAKFYVTYTKTQADTWKY</sequence>
<reference evidence="2 3" key="1">
    <citation type="submission" date="2020-05" db="EMBL/GenBank/DDBJ databases">
        <title>Draft genome of Flavobacterium sp. IMCC34852.</title>
        <authorList>
            <person name="Song J."/>
            <person name="Cho J.-C."/>
        </authorList>
    </citation>
    <scope>NUCLEOTIDE SEQUENCE [LARGE SCALE GENOMIC DNA]</scope>
    <source>
        <strain evidence="2 3">IMCC34852</strain>
    </source>
</reference>
<comment type="caution">
    <text evidence="2">The sequence shown here is derived from an EMBL/GenBank/DDBJ whole genome shotgun (WGS) entry which is preliminary data.</text>
</comment>
<evidence type="ECO:0000313" key="2">
    <source>
        <dbReference type="EMBL" id="NNT71678.1"/>
    </source>
</evidence>
<feature type="chain" id="PRO_5045035004" description="Lipoprotein" evidence="1">
    <location>
        <begin position="21"/>
        <end position="266"/>
    </location>
</feature>
<protein>
    <recommendedName>
        <fullName evidence="4">Lipoprotein</fullName>
    </recommendedName>
</protein>
<name>A0A7Y3R863_9FLAO</name>
<feature type="signal peptide" evidence="1">
    <location>
        <begin position="1"/>
        <end position="20"/>
    </location>
</feature>
<gene>
    <name evidence="2" type="ORF">HKT18_05550</name>
</gene>
<dbReference type="RefSeq" id="WP_171221860.1">
    <property type="nucleotide sequence ID" value="NZ_CP121446.1"/>
</dbReference>
<organism evidence="2 3">
    <name type="scientific">Flavobacterium rivulicola</name>
    <dbReference type="NCBI Taxonomy" id="2732161"/>
    <lineage>
        <taxon>Bacteria</taxon>
        <taxon>Pseudomonadati</taxon>
        <taxon>Bacteroidota</taxon>
        <taxon>Flavobacteriia</taxon>
        <taxon>Flavobacteriales</taxon>
        <taxon>Flavobacteriaceae</taxon>
        <taxon>Flavobacterium</taxon>
    </lineage>
</organism>
<dbReference type="PROSITE" id="PS51257">
    <property type="entry name" value="PROKAR_LIPOPROTEIN"/>
    <property type="match status" value="1"/>
</dbReference>
<evidence type="ECO:0000256" key="1">
    <source>
        <dbReference type="SAM" id="SignalP"/>
    </source>
</evidence>
<accession>A0A7Y3R863</accession>
<dbReference type="EMBL" id="JABEVX010000002">
    <property type="protein sequence ID" value="NNT71678.1"/>
    <property type="molecule type" value="Genomic_DNA"/>
</dbReference>
<keyword evidence="3" id="KW-1185">Reference proteome</keyword>
<dbReference type="Proteomes" id="UP000536509">
    <property type="component" value="Unassembled WGS sequence"/>
</dbReference>
<proteinExistence type="predicted"/>